<name>A0ABC9GS04_9POAL</name>
<dbReference type="SUPFAM" id="SSF53067">
    <property type="entry name" value="Actin-like ATPase domain"/>
    <property type="match status" value="2"/>
</dbReference>
<dbReference type="Proteomes" id="UP001497457">
    <property type="component" value="Chromosome 9rd"/>
</dbReference>
<dbReference type="GO" id="GO:0005524">
    <property type="term" value="F:ATP binding"/>
    <property type="evidence" value="ECO:0007669"/>
    <property type="project" value="UniProtKB-KW"/>
</dbReference>
<dbReference type="Pfam" id="PF00012">
    <property type="entry name" value="HSP70"/>
    <property type="match status" value="1"/>
</dbReference>
<evidence type="ECO:0000313" key="5">
    <source>
        <dbReference type="Proteomes" id="UP001497457"/>
    </source>
</evidence>
<gene>
    <name evidence="4" type="ORF">URODEC1_LOCUS118129</name>
</gene>
<dbReference type="Gene3D" id="3.30.420.40">
    <property type="match status" value="2"/>
</dbReference>
<dbReference type="PRINTS" id="PR00301">
    <property type="entry name" value="HEATSHOCK70"/>
</dbReference>
<dbReference type="FunFam" id="3.90.640.10:FF:000002">
    <property type="entry name" value="Heat shock 70 kDa"/>
    <property type="match status" value="1"/>
</dbReference>
<feature type="chain" id="PRO_5044746905" description="Luminal-binding protein 5" evidence="3">
    <location>
        <begin position="28"/>
        <end position="437"/>
    </location>
</feature>
<keyword evidence="5" id="KW-1185">Reference proteome</keyword>
<evidence type="ECO:0000256" key="2">
    <source>
        <dbReference type="ARBA" id="ARBA00022840"/>
    </source>
</evidence>
<evidence type="ECO:0000313" key="4">
    <source>
        <dbReference type="EMBL" id="CAL5098255.1"/>
    </source>
</evidence>
<keyword evidence="1" id="KW-0547">Nucleotide-binding</keyword>
<proteinExistence type="predicted"/>
<feature type="signal peptide" evidence="3">
    <location>
        <begin position="1"/>
        <end position="27"/>
    </location>
</feature>
<dbReference type="Gene3D" id="3.90.640.10">
    <property type="entry name" value="Actin, Chain A, domain 4"/>
    <property type="match status" value="1"/>
</dbReference>
<accession>A0ABC9GS04</accession>
<evidence type="ECO:0000256" key="1">
    <source>
        <dbReference type="ARBA" id="ARBA00022741"/>
    </source>
</evidence>
<keyword evidence="3" id="KW-0732">Signal</keyword>
<organism evidence="4 5">
    <name type="scientific">Urochloa decumbens</name>
    <dbReference type="NCBI Taxonomy" id="240449"/>
    <lineage>
        <taxon>Eukaryota</taxon>
        <taxon>Viridiplantae</taxon>
        <taxon>Streptophyta</taxon>
        <taxon>Embryophyta</taxon>
        <taxon>Tracheophyta</taxon>
        <taxon>Spermatophyta</taxon>
        <taxon>Magnoliopsida</taxon>
        <taxon>Liliopsida</taxon>
        <taxon>Poales</taxon>
        <taxon>Poaceae</taxon>
        <taxon>PACMAD clade</taxon>
        <taxon>Panicoideae</taxon>
        <taxon>Panicodae</taxon>
        <taxon>Paniceae</taxon>
        <taxon>Melinidinae</taxon>
        <taxon>Urochloa</taxon>
    </lineage>
</organism>
<keyword evidence="2" id="KW-0067">ATP-binding</keyword>
<reference evidence="5" key="1">
    <citation type="submission" date="2024-06" db="EMBL/GenBank/DDBJ databases">
        <authorList>
            <person name="Ryan C."/>
        </authorList>
    </citation>
    <scope>NUCLEOTIDE SEQUENCE [LARGE SCALE GENOMIC DNA]</scope>
</reference>
<evidence type="ECO:0008006" key="6">
    <source>
        <dbReference type="Google" id="ProtNLM"/>
    </source>
</evidence>
<protein>
    <recommendedName>
        <fullName evidence="6">Luminal-binding protein 5</fullName>
    </recommendedName>
</protein>
<reference evidence="4 5" key="2">
    <citation type="submission" date="2024-10" db="EMBL/GenBank/DDBJ databases">
        <authorList>
            <person name="Ryan C."/>
        </authorList>
    </citation>
    <scope>NUCLEOTIDE SEQUENCE [LARGE SCALE GENOMIC DNA]</scope>
</reference>
<dbReference type="PANTHER" id="PTHR19375">
    <property type="entry name" value="HEAT SHOCK PROTEIN 70KDA"/>
    <property type="match status" value="1"/>
</dbReference>
<dbReference type="InterPro" id="IPR043129">
    <property type="entry name" value="ATPase_NBD"/>
</dbReference>
<dbReference type="EMBL" id="OZ075119">
    <property type="protein sequence ID" value="CAL5098255.1"/>
    <property type="molecule type" value="Genomic_DNA"/>
</dbReference>
<sequence>MASGGDRRLAATLQALILACLLAAASGLQILDYPPSMYADSTADEFWYPPGSVIAIDLGNTNSCVAGYGPGKTGLSLTPFQFCIPSWVAFTKDGTTLVGDAARNHAAADPESTVFGFKRLLGLRPNHMYWKDLVQTAIKRAPYKIDATTNVDTVTIPVKSKDGTLKQLDLSKVASIVIAQLKNMAEEHLGRQVEYAVMTIPQHFSGRSRYAAERAGKIARLDVVRTIPEPTAIAVAYDLHKKLREDGNALVLRVGGGTSDASVVTLMGGNFEVFGYWDEPFLGGDYFDQRIVDHFAELVKTKHGKDISDDRIALGKLKTACEQAKKMLSSQDDVQVAVGSLFDGVDFSEPLSQSKFEELNDDLFGKLIALVDSVMAQAGLERRKNNIDEIVLVGGSVVIPKIQRLVKDYFGGREPNIRVKPDEAVALGALVYVHSDD</sequence>
<evidence type="ECO:0000256" key="3">
    <source>
        <dbReference type="SAM" id="SignalP"/>
    </source>
</evidence>
<dbReference type="AlphaFoldDB" id="A0ABC9GS04"/>
<dbReference type="InterPro" id="IPR013126">
    <property type="entry name" value="Hsp_70_fam"/>
</dbReference>
<dbReference type="PROSITE" id="PS51257">
    <property type="entry name" value="PROKAR_LIPOPROTEIN"/>
    <property type="match status" value="1"/>
</dbReference>